<proteinExistence type="inferred from homology"/>
<dbReference type="PROSITE" id="PS00584">
    <property type="entry name" value="PFKB_KINASES_2"/>
    <property type="match status" value="1"/>
</dbReference>
<keyword evidence="3" id="KW-0418">Kinase</keyword>
<sequence>VSDEEVEFLTNGEDYEKDEVIDTLMRLGLKLLLVTEGEKGCRYYTKDFRGEINGIAVDTVDTTGAGDAYVGAFLTELVKDMSLLE</sequence>
<dbReference type="AlphaFoldDB" id="A0AA38GIK8"/>
<dbReference type="InterPro" id="IPR011611">
    <property type="entry name" value="PfkB_dom"/>
</dbReference>
<dbReference type="Proteomes" id="UP000824469">
    <property type="component" value="Unassembled WGS sequence"/>
</dbReference>
<organism evidence="5 6">
    <name type="scientific">Taxus chinensis</name>
    <name type="common">Chinese yew</name>
    <name type="synonym">Taxus wallichiana var. chinensis</name>
    <dbReference type="NCBI Taxonomy" id="29808"/>
    <lineage>
        <taxon>Eukaryota</taxon>
        <taxon>Viridiplantae</taxon>
        <taxon>Streptophyta</taxon>
        <taxon>Embryophyta</taxon>
        <taxon>Tracheophyta</taxon>
        <taxon>Spermatophyta</taxon>
        <taxon>Pinopsida</taxon>
        <taxon>Pinidae</taxon>
        <taxon>Conifers II</taxon>
        <taxon>Cupressales</taxon>
        <taxon>Taxaceae</taxon>
        <taxon>Taxus</taxon>
    </lineage>
</organism>
<name>A0AA38GIK8_TAXCH</name>
<evidence type="ECO:0000259" key="4">
    <source>
        <dbReference type="Pfam" id="PF00294"/>
    </source>
</evidence>
<feature type="domain" description="Carbohydrate kinase PfkB" evidence="4">
    <location>
        <begin position="2"/>
        <end position="83"/>
    </location>
</feature>
<keyword evidence="2" id="KW-0808">Transferase</keyword>
<dbReference type="GO" id="GO:0006000">
    <property type="term" value="P:fructose metabolic process"/>
    <property type="evidence" value="ECO:0007669"/>
    <property type="project" value="TreeGrafter"/>
</dbReference>
<keyword evidence="6" id="KW-1185">Reference proteome</keyword>
<comment type="similarity">
    <text evidence="1">Belongs to the carbohydrate kinase PfkB family.</text>
</comment>
<gene>
    <name evidence="5" type="ORF">KI387_018561</name>
</gene>
<dbReference type="InterPro" id="IPR002173">
    <property type="entry name" value="Carboh/pur_kinase_PfkB_CS"/>
</dbReference>
<dbReference type="OMA" id="DFRGEIN"/>
<dbReference type="EMBL" id="JAHRHJ020000003">
    <property type="protein sequence ID" value="KAH9323922.1"/>
    <property type="molecule type" value="Genomic_DNA"/>
</dbReference>
<dbReference type="Pfam" id="PF00294">
    <property type="entry name" value="PfkB"/>
    <property type="match status" value="1"/>
</dbReference>
<evidence type="ECO:0000256" key="3">
    <source>
        <dbReference type="ARBA" id="ARBA00022777"/>
    </source>
</evidence>
<accession>A0AA38GIK8</accession>
<dbReference type="GO" id="GO:0008865">
    <property type="term" value="F:fructokinase activity"/>
    <property type="evidence" value="ECO:0007669"/>
    <property type="project" value="TreeGrafter"/>
</dbReference>
<reference evidence="5 6" key="1">
    <citation type="journal article" date="2021" name="Nat. Plants">
        <title>The Taxus genome provides insights into paclitaxel biosynthesis.</title>
        <authorList>
            <person name="Xiong X."/>
            <person name="Gou J."/>
            <person name="Liao Q."/>
            <person name="Li Y."/>
            <person name="Zhou Q."/>
            <person name="Bi G."/>
            <person name="Li C."/>
            <person name="Du R."/>
            <person name="Wang X."/>
            <person name="Sun T."/>
            <person name="Guo L."/>
            <person name="Liang H."/>
            <person name="Lu P."/>
            <person name="Wu Y."/>
            <person name="Zhang Z."/>
            <person name="Ro D.K."/>
            <person name="Shang Y."/>
            <person name="Huang S."/>
            <person name="Yan J."/>
        </authorList>
    </citation>
    <scope>NUCLEOTIDE SEQUENCE [LARGE SCALE GENOMIC DNA]</scope>
    <source>
        <strain evidence="5">Ta-2019</strain>
    </source>
</reference>
<protein>
    <recommendedName>
        <fullName evidence="4">Carbohydrate kinase PfkB domain-containing protein</fullName>
    </recommendedName>
</protein>
<dbReference type="Gene3D" id="3.40.1190.20">
    <property type="match status" value="1"/>
</dbReference>
<feature type="non-terminal residue" evidence="5">
    <location>
        <position position="85"/>
    </location>
</feature>
<dbReference type="InterPro" id="IPR050306">
    <property type="entry name" value="PfkB_Carbo_kinase"/>
</dbReference>
<dbReference type="PANTHER" id="PTHR43085:SF6">
    <property type="entry name" value="FRUCTOKINASE-5-RELATED"/>
    <property type="match status" value="1"/>
</dbReference>
<dbReference type="SUPFAM" id="SSF53613">
    <property type="entry name" value="Ribokinase-like"/>
    <property type="match status" value="1"/>
</dbReference>
<evidence type="ECO:0000313" key="6">
    <source>
        <dbReference type="Proteomes" id="UP000824469"/>
    </source>
</evidence>
<dbReference type="PANTHER" id="PTHR43085">
    <property type="entry name" value="HEXOKINASE FAMILY MEMBER"/>
    <property type="match status" value="1"/>
</dbReference>
<comment type="caution">
    <text evidence="5">The sequence shown here is derived from an EMBL/GenBank/DDBJ whole genome shotgun (WGS) entry which is preliminary data.</text>
</comment>
<evidence type="ECO:0000256" key="1">
    <source>
        <dbReference type="ARBA" id="ARBA00010688"/>
    </source>
</evidence>
<dbReference type="GO" id="GO:0005829">
    <property type="term" value="C:cytosol"/>
    <property type="evidence" value="ECO:0007669"/>
    <property type="project" value="TreeGrafter"/>
</dbReference>
<feature type="non-terminal residue" evidence="5">
    <location>
        <position position="1"/>
    </location>
</feature>
<evidence type="ECO:0000256" key="2">
    <source>
        <dbReference type="ARBA" id="ARBA00022679"/>
    </source>
</evidence>
<dbReference type="InterPro" id="IPR029056">
    <property type="entry name" value="Ribokinase-like"/>
</dbReference>
<evidence type="ECO:0000313" key="5">
    <source>
        <dbReference type="EMBL" id="KAH9323922.1"/>
    </source>
</evidence>